<comment type="caution">
    <text evidence="1">The sequence shown here is derived from an EMBL/GenBank/DDBJ whole genome shotgun (WGS) entry which is preliminary data.</text>
</comment>
<gene>
    <name evidence="1" type="ORF">TCAL_13059</name>
</gene>
<dbReference type="Proteomes" id="UP000318571">
    <property type="component" value="Chromosome 6"/>
</dbReference>
<reference evidence="1 2" key="1">
    <citation type="journal article" date="2018" name="Nat. Ecol. Evol.">
        <title>Genomic signatures of mitonuclear coevolution across populations of Tigriopus californicus.</title>
        <authorList>
            <person name="Barreto F.S."/>
            <person name="Watson E.T."/>
            <person name="Lima T.G."/>
            <person name="Willett C.S."/>
            <person name="Edmands S."/>
            <person name="Li W."/>
            <person name="Burton R.S."/>
        </authorList>
    </citation>
    <scope>NUCLEOTIDE SEQUENCE [LARGE SCALE GENOMIC DNA]</scope>
    <source>
        <strain evidence="1 2">San Diego</strain>
    </source>
</reference>
<proteinExistence type="predicted"/>
<dbReference type="AlphaFoldDB" id="A0A553PPQ2"/>
<dbReference type="EMBL" id="VCGU01000002">
    <property type="protein sequence ID" value="TRY79658.1"/>
    <property type="molecule type" value="Genomic_DNA"/>
</dbReference>
<feature type="non-terminal residue" evidence="1">
    <location>
        <position position="1"/>
    </location>
</feature>
<sequence length="116" mass="13262">AIGKKSIQEGSYFSDSKLDLVQIISFIYCWARNWSIEDCSVEVDGISPNTQTDWGNFCRDICAEWLLRFIQKKLGAIPSTKMEIWCLLLWKSTSHSFFDASITVDDILKESGSLRD</sequence>
<name>A0A553PPQ2_TIGCA</name>
<organism evidence="1 2">
    <name type="scientific">Tigriopus californicus</name>
    <name type="common">Marine copepod</name>
    <dbReference type="NCBI Taxonomy" id="6832"/>
    <lineage>
        <taxon>Eukaryota</taxon>
        <taxon>Metazoa</taxon>
        <taxon>Ecdysozoa</taxon>
        <taxon>Arthropoda</taxon>
        <taxon>Crustacea</taxon>
        <taxon>Multicrustacea</taxon>
        <taxon>Hexanauplia</taxon>
        <taxon>Copepoda</taxon>
        <taxon>Harpacticoida</taxon>
        <taxon>Harpacticidae</taxon>
        <taxon>Tigriopus</taxon>
    </lineage>
</organism>
<protein>
    <submittedName>
        <fullName evidence="1">Uncharacterized protein</fullName>
    </submittedName>
</protein>
<evidence type="ECO:0000313" key="2">
    <source>
        <dbReference type="Proteomes" id="UP000318571"/>
    </source>
</evidence>
<keyword evidence="2" id="KW-1185">Reference proteome</keyword>
<evidence type="ECO:0000313" key="1">
    <source>
        <dbReference type="EMBL" id="TRY79658.1"/>
    </source>
</evidence>
<accession>A0A553PPQ2</accession>